<evidence type="ECO:0000256" key="1">
    <source>
        <dbReference type="SAM" id="SignalP"/>
    </source>
</evidence>
<protein>
    <recommendedName>
        <fullName evidence="4">Ubiquitin 3 binding protein But2 C-terminal domain-containing protein</fullName>
    </recommendedName>
</protein>
<feature type="signal peptide" evidence="1">
    <location>
        <begin position="1"/>
        <end position="20"/>
    </location>
</feature>
<comment type="caution">
    <text evidence="2">The sequence shown here is derived from an EMBL/GenBank/DDBJ whole genome shotgun (WGS) entry which is preliminary data.</text>
</comment>
<keyword evidence="3" id="KW-1185">Reference proteome</keyword>
<organism evidence="2 3">
    <name type="scientific">Fusarium albosuccineum</name>
    <dbReference type="NCBI Taxonomy" id="1237068"/>
    <lineage>
        <taxon>Eukaryota</taxon>
        <taxon>Fungi</taxon>
        <taxon>Dikarya</taxon>
        <taxon>Ascomycota</taxon>
        <taxon>Pezizomycotina</taxon>
        <taxon>Sordariomycetes</taxon>
        <taxon>Hypocreomycetidae</taxon>
        <taxon>Hypocreales</taxon>
        <taxon>Nectriaceae</taxon>
        <taxon>Fusarium</taxon>
        <taxon>Fusarium decemcellulare species complex</taxon>
    </lineage>
</organism>
<keyword evidence="1" id="KW-0732">Signal</keyword>
<reference evidence="2 3" key="1">
    <citation type="submission" date="2020-01" db="EMBL/GenBank/DDBJ databases">
        <title>Identification and distribution of gene clusters putatively required for synthesis of sphingolipid metabolism inhibitors in phylogenetically diverse species of the filamentous fungus Fusarium.</title>
        <authorList>
            <person name="Kim H.-S."/>
            <person name="Busman M."/>
            <person name="Brown D.W."/>
            <person name="Divon H."/>
            <person name="Uhlig S."/>
            <person name="Proctor R.H."/>
        </authorList>
    </citation>
    <scope>NUCLEOTIDE SEQUENCE [LARGE SCALE GENOMIC DNA]</scope>
    <source>
        <strain evidence="2 3">NRRL 20459</strain>
    </source>
</reference>
<gene>
    <name evidence="2" type="ORF">FALBO_11673</name>
</gene>
<evidence type="ECO:0008006" key="4">
    <source>
        <dbReference type="Google" id="ProtNLM"/>
    </source>
</evidence>
<evidence type="ECO:0000313" key="2">
    <source>
        <dbReference type="EMBL" id="KAF4461533.1"/>
    </source>
</evidence>
<sequence>MPSLASVICSLACLLAVADARPAVVPRAGTRLEPSGLYNIFPESPDLSKDSLGFHLETYNNASQVEQVLVFSGIPAGAKTCSVGWDQGERIERVFIVKGGNALAGVKQLSGFPDNEVTYNTIKPFADGEEFGGADFTNWDDLPAQGHNIGSVDCAETLYLKVALRDKNGNTKVFLNQDKTNGLAITYS</sequence>
<dbReference type="OrthoDB" id="5431298at2759"/>
<proteinExistence type="predicted"/>
<accession>A0A8H4L5G8</accession>
<name>A0A8H4L5G8_9HYPO</name>
<dbReference type="EMBL" id="JAADYS010001704">
    <property type="protein sequence ID" value="KAF4461533.1"/>
    <property type="molecule type" value="Genomic_DNA"/>
</dbReference>
<dbReference type="AlphaFoldDB" id="A0A8H4L5G8"/>
<feature type="chain" id="PRO_5034106414" description="Ubiquitin 3 binding protein But2 C-terminal domain-containing protein" evidence="1">
    <location>
        <begin position="21"/>
        <end position="188"/>
    </location>
</feature>
<evidence type="ECO:0000313" key="3">
    <source>
        <dbReference type="Proteomes" id="UP000554235"/>
    </source>
</evidence>
<dbReference type="Proteomes" id="UP000554235">
    <property type="component" value="Unassembled WGS sequence"/>
</dbReference>